<proteinExistence type="predicted"/>
<dbReference type="InterPro" id="IPR050678">
    <property type="entry name" value="DNA_Partitioning_ATPase"/>
</dbReference>
<dbReference type="InterPro" id="IPR027417">
    <property type="entry name" value="P-loop_NTPase"/>
</dbReference>
<comment type="caution">
    <text evidence="2">The sequence shown here is derived from an EMBL/GenBank/DDBJ whole genome shotgun (WGS) entry which is preliminary data.</text>
</comment>
<dbReference type="AlphaFoldDB" id="A0A0Q2R9Y5"/>
<dbReference type="RefSeq" id="WP_055576325.1">
    <property type="nucleotide sequence ID" value="NZ_LKTM01000007.1"/>
</dbReference>
<dbReference type="Pfam" id="PF13614">
    <property type="entry name" value="AAA_31"/>
    <property type="match status" value="1"/>
</dbReference>
<evidence type="ECO:0000313" key="3">
    <source>
        <dbReference type="Proteomes" id="UP000051677"/>
    </source>
</evidence>
<dbReference type="SUPFAM" id="SSF52540">
    <property type="entry name" value="P-loop containing nucleoside triphosphate hydrolases"/>
    <property type="match status" value="1"/>
</dbReference>
<sequence>MPTYEPIKLASQVTVAIGNQKGGVGKTLTTINFVRAAATLGLRVLAVDADPQSNMTATLAPSHQGASLERSLATVLDRAKSHSLLDTIVASEWDGVDVVPAGGEDLADAQQNLVIMKAGRESRLRRALADVDGKYDIVFVDCPPSLDQLTINSLTAADALLVVTEPGQYALNGLDRLLDTIEIVREYTNPSLILAGVVINGYKYTRRMDRWCNDIRTAFGELAITVLDPPIHELTWIAEAQEAGLGLDEWPDPKATALHDMYLDKLRTVLDTIAKERTA</sequence>
<feature type="domain" description="AAA" evidence="1">
    <location>
        <begin position="14"/>
        <end position="192"/>
    </location>
</feature>
<dbReference type="PANTHER" id="PTHR13696">
    <property type="entry name" value="P-LOOP CONTAINING NUCLEOSIDE TRIPHOSPHATE HYDROLASE"/>
    <property type="match status" value="1"/>
</dbReference>
<reference evidence="2 3" key="1">
    <citation type="submission" date="2015-10" db="EMBL/GenBank/DDBJ databases">
        <title>Mycobacterium gordonae draft genome assembly.</title>
        <authorList>
            <person name="Ustinova V."/>
            <person name="Smirnova T."/>
            <person name="Blagodatskikh K."/>
            <person name="Varlamov D."/>
            <person name="Larionova E."/>
            <person name="Chernousova L."/>
        </authorList>
    </citation>
    <scope>NUCLEOTIDE SEQUENCE [LARGE SCALE GENOMIC DNA]</scope>
    <source>
        <strain evidence="2 3">CTRI 14-8773</strain>
    </source>
</reference>
<dbReference type="Proteomes" id="UP000051677">
    <property type="component" value="Unassembled WGS sequence"/>
</dbReference>
<evidence type="ECO:0000259" key="1">
    <source>
        <dbReference type="Pfam" id="PF13614"/>
    </source>
</evidence>
<dbReference type="InterPro" id="IPR025669">
    <property type="entry name" value="AAA_dom"/>
</dbReference>
<dbReference type="OrthoDB" id="345269at2"/>
<gene>
    <name evidence="2" type="ORF">AO501_26665</name>
</gene>
<accession>A0A0Q2R9Y5</accession>
<protein>
    <recommendedName>
        <fullName evidence="1">AAA domain-containing protein</fullName>
    </recommendedName>
</protein>
<dbReference type="EMBL" id="LKTM01000007">
    <property type="protein sequence ID" value="KQH80814.1"/>
    <property type="molecule type" value="Genomic_DNA"/>
</dbReference>
<organism evidence="2 3">
    <name type="scientific">Mycobacterium gordonae</name>
    <dbReference type="NCBI Taxonomy" id="1778"/>
    <lineage>
        <taxon>Bacteria</taxon>
        <taxon>Bacillati</taxon>
        <taxon>Actinomycetota</taxon>
        <taxon>Actinomycetes</taxon>
        <taxon>Mycobacteriales</taxon>
        <taxon>Mycobacteriaceae</taxon>
        <taxon>Mycobacterium</taxon>
    </lineage>
</organism>
<dbReference type="PANTHER" id="PTHR13696:SF52">
    <property type="entry name" value="PARA FAMILY PROTEIN CT_582"/>
    <property type="match status" value="1"/>
</dbReference>
<dbReference type="Gene3D" id="3.40.50.300">
    <property type="entry name" value="P-loop containing nucleotide triphosphate hydrolases"/>
    <property type="match status" value="1"/>
</dbReference>
<evidence type="ECO:0000313" key="2">
    <source>
        <dbReference type="EMBL" id="KQH80814.1"/>
    </source>
</evidence>
<name>A0A0Q2R9Y5_MYCGO</name>
<dbReference type="CDD" id="cd02042">
    <property type="entry name" value="ParAB_family"/>
    <property type="match status" value="1"/>
</dbReference>